<protein>
    <submittedName>
        <fullName evidence="5">Crp/Fnr family transcriptional regulator</fullName>
    </submittedName>
</protein>
<dbReference type="InterPro" id="IPR036390">
    <property type="entry name" value="WH_DNA-bd_sf"/>
</dbReference>
<dbReference type="InterPro" id="IPR012318">
    <property type="entry name" value="HTH_CRP"/>
</dbReference>
<dbReference type="InterPro" id="IPR018490">
    <property type="entry name" value="cNMP-bd_dom_sf"/>
</dbReference>
<dbReference type="OrthoDB" id="8558412at2"/>
<evidence type="ECO:0000313" key="6">
    <source>
        <dbReference type="Proteomes" id="UP000325161"/>
    </source>
</evidence>
<dbReference type="InterPro" id="IPR050397">
    <property type="entry name" value="Env_Response_Regulators"/>
</dbReference>
<evidence type="ECO:0000256" key="1">
    <source>
        <dbReference type="ARBA" id="ARBA00023015"/>
    </source>
</evidence>
<dbReference type="GO" id="GO:0003677">
    <property type="term" value="F:DNA binding"/>
    <property type="evidence" value="ECO:0007669"/>
    <property type="project" value="UniProtKB-KW"/>
</dbReference>
<evidence type="ECO:0000256" key="2">
    <source>
        <dbReference type="ARBA" id="ARBA00023125"/>
    </source>
</evidence>
<dbReference type="SMART" id="SM00419">
    <property type="entry name" value="HTH_CRP"/>
    <property type="match status" value="1"/>
</dbReference>
<dbReference type="GO" id="GO:0005829">
    <property type="term" value="C:cytosol"/>
    <property type="evidence" value="ECO:0007669"/>
    <property type="project" value="TreeGrafter"/>
</dbReference>
<sequence length="224" mass="24880">MSWFDETKVASSWPALLTAPQRDRVRRDVAIHQVPAGTVIGRKGDRADSWLGVVDGLLKISVVSIDGKSVSFTGVRDGGWFGEGTLLKDEPLKYDIVALRDSTLARMPRATFEWLLENSIGFNRYLLDQFNERLGQFIGMIENERLLGPDTRLARCLSGLCNPILYPGSDLRIEITQEELGYLAGVSRQRVNQALHKLENVGLVRVEYGAVWVTDLAGLGSYDG</sequence>
<evidence type="ECO:0000259" key="4">
    <source>
        <dbReference type="PROSITE" id="PS50042"/>
    </source>
</evidence>
<evidence type="ECO:0000256" key="3">
    <source>
        <dbReference type="ARBA" id="ARBA00023163"/>
    </source>
</evidence>
<dbReference type="InterPro" id="IPR000595">
    <property type="entry name" value="cNMP-bd_dom"/>
</dbReference>
<keyword evidence="1" id="KW-0805">Transcription regulation</keyword>
<dbReference type="EMBL" id="CP043046">
    <property type="protein sequence ID" value="QEI09060.1"/>
    <property type="molecule type" value="Genomic_DNA"/>
</dbReference>
<dbReference type="PANTHER" id="PTHR24567">
    <property type="entry name" value="CRP FAMILY TRANSCRIPTIONAL REGULATORY PROTEIN"/>
    <property type="match status" value="1"/>
</dbReference>
<feature type="domain" description="Cyclic nucleotide-binding" evidence="4">
    <location>
        <begin position="17"/>
        <end position="133"/>
    </location>
</feature>
<dbReference type="Pfam" id="PF13545">
    <property type="entry name" value="HTH_Crp_2"/>
    <property type="match status" value="1"/>
</dbReference>
<keyword evidence="3" id="KW-0804">Transcription</keyword>
<dbReference type="PANTHER" id="PTHR24567:SF68">
    <property type="entry name" value="DNA-BINDING TRANSCRIPTIONAL DUAL REGULATOR CRP"/>
    <property type="match status" value="1"/>
</dbReference>
<reference evidence="5 6" key="1">
    <citation type="submission" date="2019-08" db="EMBL/GenBank/DDBJ databases">
        <title>Amphibian skin-associated Pigmentiphaga: genome sequence and occurrence across geography and hosts.</title>
        <authorList>
            <person name="Bletz M.C."/>
            <person name="Bunk B."/>
            <person name="Sproeer C."/>
            <person name="Biwer P."/>
            <person name="Reiter S."/>
            <person name="Rabemananjara F.C.E."/>
            <person name="Schulz S."/>
            <person name="Overmann J."/>
            <person name="Vences M."/>
        </authorList>
    </citation>
    <scope>NUCLEOTIDE SEQUENCE [LARGE SCALE GENOMIC DNA]</scope>
    <source>
        <strain evidence="5 6">Mada1488</strain>
    </source>
</reference>
<dbReference type="SUPFAM" id="SSF51206">
    <property type="entry name" value="cAMP-binding domain-like"/>
    <property type="match status" value="1"/>
</dbReference>
<name>A0A5C0B6I5_9BURK</name>
<dbReference type="CDD" id="cd00038">
    <property type="entry name" value="CAP_ED"/>
    <property type="match status" value="1"/>
</dbReference>
<gene>
    <name evidence="5" type="ORF">FXN63_01605</name>
</gene>
<dbReference type="GO" id="GO:0003700">
    <property type="term" value="F:DNA-binding transcription factor activity"/>
    <property type="evidence" value="ECO:0007669"/>
    <property type="project" value="TreeGrafter"/>
</dbReference>
<dbReference type="SUPFAM" id="SSF46785">
    <property type="entry name" value="Winged helix' DNA-binding domain"/>
    <property type="match status" value="1"/>
</dbReference>
<dbReference type="RefSeq" id="WP_148818815.1">
    <property type="nucleotide sequence ID" value="NZ_CP043046.1"/>
</dbReference>
<dbReference type="SMART" id="SM00100">
    <property type="entry name" value="cNMP"/>
    <property type="match status" value="1"/>
</dbReference>
<dbReference type="Pfam" id="PF00027">
    <property type="entry name" value="cNMP_binding"/>
    <property type="match status" value="1"/>
</dbReference>
<dbReference type="InterPro" id="IPR014710">
    <property type="entry name" value="RmlC-like_jellyroll"/>
</dbReference>
<dbReference type="Proteomes" id="UP000325161">
    <property type="component" value="Chromosome"/>
</dbReference>
<dbReference type="Gene3D" id="2.60.120.10">
    <property type="entry name" value="Jelly Rolls"/>
    <property type="match status" value="1"/>
</dbReference>
<keyword evidence="2" id="KW-0238">DNA-binding</keyword>
<dbReference type="AlphaFoldDB" id="A0A5C0B6I5"/>
<accession>A0A5C0B6I5</accession>
<organism evidence="5 6">
    <name type="scientific">Pigmentiphaga aceris</name>
    <dbReference type="NCBI Taxonomy" id="1940612"/>
    <lineage>
        <taxon>Bacteria</taxon>
        <taxon>Pseudomonadati</taxon>
        <taxon>Pseudomonadota</taxon>
        <taxon>Betaproteobacteria</taxon>
        <taxon>Burkholderiales</taxon>
        <taxon>Alcaligenaceae</taxon>
        <taxon>Pigmentiphaga</taxon>
    </lineage>
</organism>
<dbReference type="InterPro" id="IPR036388">
    <property type="entry name" value="WH-like_DNA-bd_sf"/>
</dbReference>
<dbReference type="Gene3D" id="1.10.10.10">
    <property type="entry name" value="Winged helix-like DNA-binding domain superfamily/Winged helix DNA-binding domain"/>
    <property type="match status" value="1"/>
</dbReference>
<dbReference type="KEGG" id="pacr:FXN63_01605"/>
<evidence type="ECO:0000313" key="5">
    <source>
        <dbReference type="EMBL" id="QEI09060.1"/>
    </source>
</evidence>
<dbReference type="PROSITE" id="PS50042">
    <property type="entry name" value="CNMP_BINDING_3"/>
    <property type="match status" value="1"/>
</dbReference>
<keyword evidence="6" id="KW-1185">Reference proteome</keyword>
<proteinExistence type="predicted"/>